<dbReference type="PANTHER" id="PTHR10357">
    <property type="entry name" value="ALPHA-AMYLASE FAMILY MEMBER"/>
    <property type="match status" value="1"/>
</dbReference>
<dbReference type="InterPro" id="IPR013780">
    <property type="entry name" value="Glyco_hydro_b"/>
</dbReference>
<dbReference type="Pfam" id="PF00128">
    <property type="entry name" value="Alpha-amylase"/>
    <property type="match status" value="2"/>
</dbReference>
<dbReference type="SMART" id="SM00642">
    <property type="entry name" value="Aamy"/>
    <property type="match status" value="1"/>
</dbReference>
<dbReference type="InterPro" id="IPR006047">
    <property type="entry name" value="GH13_cat_dom"/>
</dbReference>
<evidence type="ECO:0000313" key="8">
    <source>
        <dbReference type="Proteomes" id="UP000218887"/>
    </source>
</evidence>
<protein>
    <submittedName>
        <fullName evidence="7">Alpha-amlyase</fullName>
    </submittedName>
</protein>
<feature type="chain" id="PRO_5038595987" evidence="5">
    <location>
        <begin position="21"/>
        <end position="497"/>
    </location>
</feature>
<dbReference type="Pfam" id="PF22026">
    <property type="entry name" value="Alpha-amylase_C_2"/>
    <property type="match status" value="1"/>
</dbReference>
<keyword evidence="4" id="KW-0472">Membrane</keyword>
<dbReference type="Proteomes" id="UP000218887">
    <property type="component" value="Unassembled WGS sequence"/>
</dbReference>
<comment type="cofactor">
    <cofactor evidence="1">
        <name>Ca(2+)</name>
        <dbReference type="ChEBI" id="CHEBI:29108"/>
    </cofactor>
</comment>
<dbReference type="OrthoDB" id="9805159at2"/>
<dbReference type="PANTHER" id="PTHR10357:SF215">
    <property type="entry name" value="ALPHA-AMYLASE 1"/>
    <property type="match status" value="1"/>
</dbReference>
<accession>A0A2A2IB56</accession>
<name>A0A2A2IB56_9BACI</name>
<keyword evidence="7" id="KW-0456">Lyase</keyword>
<sequence length="497" mass="56073">MKKTALLFISLFFIAFTANSGTISAQESQIQDEIIYNIVVDRYNNGDFNRNEQVNIEDPNAYHGGDIQGIITKLDTFQELGVTTLSLSPIMENAPAGYHGYWIEDFYSIEEQFGTMEDLHTLIDEAHKRDIKIVLELVSNYISSSHSIVSDPEKADWLLGDANLSTDWADNVAVLNQDNPEVQTFLTEVAEFWMNETDIDGFKLQAVDQSSIDFLETFTAHIKSINPEFYIIGDILNTDEDLKEIKEISGIDMVDNPILQQSMTNTFSELGNPVSDLYEAWEESGSEKDLLYIDNKYTDRFTQVFAENGRNSVTAWSLALTYMYTTPGVPSLFQGSELPMYGDASETQKLVQFNSGDAELTEFHNRISSLRSQFPALVHGDFELVDSSGAMSVFKRTYEDETMFIAINNDEESQAVSVTGIDSGMQLRGYLGDNIVRENDNGEFRISIPRETAEVFSIEPDQGFNWGLIGFVIGVFLLFVVGVIYLTRKQKKREARE</sequence>
<evidence type="ECO:0000256" key="1">
    <source>
        <dbReference type="ARBA" id="ARBA00001913"/>
    </source>
</evidence>
<evidence type="ECO:0000256" key="5">
    <source>
        <dbReference type="SAM" id="SignalP"/>
    </source>
</evidence>
<dbReference type="InterPro" id="IPR054174">
    <property type="entry name" value="Alpha-amylase-like_C"/>
</dbReference>
<feature type="domain" description="Glycosyl hydrolase family 13 catalytic" evidence="6">
    <location>
        <begin position="37"/>
        <end position="371"/>
    </location>
</feature>
<keyword evidence="4" id="KW-1133">Transmembrane helix</keyword>
<dbReference type="Gene3D" id="3.20.20.80">
    <property type="entry name" value="Glycosidases"/>
    <property type="match status" value="1"/>
</dbReference>
<evidence type="ECO:0000256" key="4">
    <source>
        <dbReference type="SAM" id="Phobius"/>
    </source>
</evidence>
<dbReference type="SUPFAM" id="SSF51445">
    <property type="entry name" value="(Trans)glycosidases"/>
    <property type="match status" value="1"/>
</dbReference>
<keyword evidence="8" id="KW-1185">Reference proteome</keyword>
<reference evidence="7 8" key="1">
    <citation type="submission" date="2017-08" db="EMBL/GenBank/DDBJ databases">
        <title>Virgibacillus indicus sp. nov. and Virgibacillus profoundi sp. nov, two moderately halophilic bacteria isolated from marine sediment by using the Microfluidic Streak Plate.</title>
        <authorList>
            <person name="Xu B."/>
            <person name="Hu B."/>
            <person name="Wang J."/>
            <person name="Zhu Y."/>
            <person name="Huang L."/>
            <person name="Du W."/>
            <person name="Huang Y."/>
        </authorList>
    </citation>
    <scope>NUCLEOTIDE SEQUENCE [LARGE SCALE GENOMIC DNA]</scope>
    <source>
        <strain evidence="7 8">IO3-P3-H5</strain>
    </source>
</reference>
<dbReference type="GO" id="GO:0046872">
    <property type="term" value="F:metal ion binding"/>
    <property type="evidence" value="ECO:0007669"/>
    <property type="project" value="UniProtKB-KW"/>
</dbReference>
<keyword evidence="4" id="KW-0812">Transmembrane</keyword>
<evidence type="ECO:0000259" key="6">
    <source>
        <dbReference type="SMART" id="SM00642"/>
    </source>
</evidence>
<dbReference type="GO" id="GO:0005975">
    <property type="term" value="P:carbohydrate metabolic process"/>
    <property type="evidence" value="ECO:0007669"/>
    <property type="project" value="InterPro"/>
</dbReference>
<keyword evidence="2" id="KW-0479">Metal-binding</keyword>
<feature type="signal peptide" evidence="5">
    <location>
        <begin position="1"/>
        <end position="20"/>
    </location>
</feature>
<dbReference type="AlphaFoldDB" id="A0A2A2IB56"/>
<dbReference type="SUPFAM" id="SSF51011">
    <property type="entry name" value="Glycosyl hydrolase domain"/>
    <property type="match status" value="1"/>
</dbReference>
<dbReference type="GO" id="GO:0016829">
    <property type="term" value="F:lyase activity"/>
    <property type="evidence" value="ECO:0007669"/>
    <property type="project" value="UniProtKB-KW"/>
</dbReference>
<keyword evidence="3 5" id="KW-0732">Signal</keyword>
<dbReference type="RefSeq" id="WP_095655902.1">
    <property type="nucleotide sequence ID" value="NZ_NPOA01000008.1"/>
</dbReference>
<evidence type="ECO:0000256" key="3">
    <source>
        <dbReference type="ARBA" id="ARBA00022729"/>
    </source>
</evidence>
<dbReference type="EMBL" id="NPOA01000008">
    <property type="protein sequence ID" value="PAV29231.1"/>
    <property type="molecule type" value="Genomic_DNA"/>
</dbReference>
<dbReference type="InterPro" id="IPR017853">
    <property type="entry name" value="GH"/>
</dbReference>
<organism evidence="7 8">
    <name type="scientific">Virgibacillus profundi</name>
    <dbReference type="NCBI Taxonomy" id="2024555"/>
    <lineage>
        <taxon>Bacteria</taxon>
        <taxon>Bacillati</taxon>
        <taxon>Bacillota</taxon>
        <taxon>Bacilli</taxon>
        <taxon>Bacillales</taxon>
        <taxon>Bacillaceae</taxon>
        <taxon>Virgibacillus</taxon>
    </lineage>
</organism>
<evidence type="ECO:0000313" key="7">
    <source>
        <dbReference type="EMBL" id="PAV29231.1"/>
    </source>
</evidence>
<comment type="caution">
    <text evidence="7">The sequence shown here is derived from an EMBL/GenBank/DDBJ whole genome shotgun (WGS) entry which is preliminary data.</text>
</comment>
<gene>
    <name evidence="7" type="ORF">CIL05_12605</name>
</gene>
<evidence type="ECO:0000256" key="2">
    <source>
        <dbReference type="ARBA" id="ARBA00022723"/>
    </source>
</evidence>
<dbReference type="Gene3D" id="2.60.40.1180">
    <property type="entry name" value="Golgi alpha-mannosidase II"/>
    <property type="match status" value="1"/>
</dbReference>
<proteinExistence type="predicted"/>
<feature type="transmembrane region" description="Helical" evidence="4">
    <location>
        <begin position="466"/>
        <end position="486"/>
    </location>
</feature>